<dbReference type="GO" id="GO:0016020">
    <property type="term" value="C:membrane"/>
    <property type="evidence" value="ECO:0007669"/>
    <property type="project" value="TreeGrafter"/>
</dbReference>
<protein>
    <submittedName>
        <fullName evidence="2">Alpha/beta hydrolase</fullName>
    </submittedName>
</protein>
<dbReference type="KEGG" id="sbat:G4Z16_01710"/>
<dbReference type="Pfam" id="PF00561">
    <property type="entry name" value="Abhydrolase_1"/>
    <property type="match status" value="1"/>
</dbReference>
<dbReference type="PANTHER" id="PTHR43798">
    <property type="entry name" value="MONOACYLGLYCEROL LIPASE"/>
    <property type="match status" value="1"/>
</dbReference>
<dbReference type="Gene3D" id="3.40.50.1820">
    <property type="entry name" value="alpha/beta hydrolase"/>
    <property type="match status" value="1"/>
</dbReference>
<dbReference type="Proteomes" id="UP000595046">
    <property type="component" value="Chromosome"/>
</dbReference>
<accession>A0A7T1T2R1</accession>
<keyword evidence="3" id="KW-1185">Reference proteome</keyword>
<evidence type="ECO:0000313" key="2">
    <source>
        <dbReference type="EMBL" id="QPP05316.1"/>
    </source>
</evidence>
<name>A0A7T1T2R1_9ACTN</name>
<feature type="domain" description="AB hydrolase-1" evidence="1">
    <location>
        <begin position="24"/>
        <end position="265"/>
    </location>
</feature>
<dbReference type="InterPro" id="IPR000073">
    <property type="entry name" value="AB_hydrolase_1"/>
</dbReference>
<dbReference type="GO" id="GO:0047372">
    <property type="term" value="F:monoacylglycerol lipase activity"/>
    <property type="evidence" value="ECO:0007669"/>
    <property type="project" value="TreeGrafter"/>
</dbReference>
<dbReference type="InterPro" id="IPR000639">
    <property type="entry name" value="Epox_hydrolase-like"/>
</dbReference>
<dbReference type="SUPFAM" id="SSF53474">
    <property type="entry name" value="alpha/beta-Hydrolases"/>
    <property type="match status" value="1"/>
</dbReference>
<sequence>MLMRNQRISVSGTALNTVIVGQGYPVVLLHGWPVTWYHWRDVIPVLARSHTVIAPDLRGLGDSDRPLGPYDKQTLAADIAELTEQLDLGRFALVGHDFGGSVASALAAAHRDKVSHLVIEEELLPGCPVPPDLVSSRYPRWHNAFHAVPDVPELLIRGKERDHLNLFWRLTAGGTAISSQAIEEYERTYLAPGALRVGLAYYRSGSEDAELNRRTARQPLKIPTLAIGGDMAMATAVEASMRHIASDVSGVVIDNCGHYPAEEHPERVAGLIEDFITRAAA</sequence>
<dbReference type="PRINTS" id="PR00111">
    <property type="entry name" value="ABHYDROLASE"/>
</dbReference>
<dbReference type="AlphaFoldDB" id="A0A7T1T2R1"/>
<gene>
    <name evidence="2" type="ORF">G4Z16_01710</name>
</gene>
<proteinExistence type="predicted"/>
<keyword evidence="2" id="KW-0378">Hydrolase</keyword>
<dbReference type="EMBL" id="CP048882">
    <property type="protein sequence ID" value="QPP05316.1"/>
    <property type="molecule type" value="Genomic_DNA"/>
</dbReference>
<dbReference type="InterPro" id="IPR050266">
    <property type="entry name" value="AB_hydrolase_sf"/>
</dbReference>
<dbReference type="PRINTS" id="PR00412">
    <property type="entry name" value="EPOXHYDRLASE"/>
</dbReference>
<reference evidence="3" key="1">
    <citation type="submission" date="2020-02" db="EMBL/GenBank/DDBJ databases">
        <title>Streptomyces sp. ASO4wet.</title>
        <authorList>
            <person name="Risdian C."/>
            <person name="Landwehr W."/>
            <person name="Schupp P."/>
            <person name="Wink J."/>
        </authorList>
    </citation>
    <scope>NUCLEOTIDE SEQUENCE [LARGE SCALE GENOMIC DNA]</scope>
    <source>
        <strain evidence="3">ASO4wet</strain>
    </source>
</reference>
<evidence type="ECO:0000259" key="1">
    <source>
        <dbReference type="Pfam" id="PF00561"/>
    </source>
</evidence>
<evidence type="ECO:0000313" key="3">
    <source>
        <dbReference type="Proteomes" id="UP000595046"/>
    </source>
</evidence>
<organism evidence="2 3">
    <name type="scientific">Streptomyces bathyalis</name>
    <dbReference type="NCBI Taxonomy" id="2710756"/>
    <lineage>
        <taxon>Bacteria</taxon>
        <taxon>Bacillati</taxon>
        <taxon>Actinomycetota</taxon>
        <taxon>Actinomycetes</taxon>
        <taxon>Kitasatosporales</taxon>
        <taxon>Streptomycetaceae</taxon>
        <taxon>Streptomyces</taxon>
    </lineage>
</organism>
<dbReference type="RefSeq" id="WP_197348825.1">
    <property type="nucleotide sequence ID" value="NZ_CP048882.1"/>
</dbReference>
<dbReference type="PANTHER" id="PTHR43798:SF33">
    <property type="entry name" value="HYDROLASE, PUTATIVE (AFU_ORTHOLOGUE AFUA_2G14860)-RELATED"/>
    <property type="match status" value="1"/>
</dbReference>
<dbReference type="GO" id="GO:0046464">
    <property type="term" value="P:acylglycerol catabolic process"/>
    <property type="evidence" value="ECO:0007669"/>
    <property type="project" value="TreeGrafter"/>
</dbReference>
<dbReference type="InterPro" id="IPR029058">
    <property type="entry name" value="AB_hydrolase_fold"/>
</dbReference>